<dbReference type="EMBL" id="KY174331">
    <property type="protein sequence ID" value="ASF89595.1"/>
    <property type="molecule type" value="Genomic_DNA"/>
</dbReference>
<evidence type="ECO:0000313" key="2">
    <source>
        <dbReference type="EMBL" id="AHX39551.1"/>
    </source>
</evidence>
<dbReference type="RefSeq" id="WP_001419738.1">
    <property type="nucleotide sequence ID" value="NZ_CATNSI010000006.1"/>
</dbReference>
<gene>
    <name evidence="2" type="primary">trbJ</name>
    <name evidence="2" type="ORF">BG81_075</name>
</gene>
<sequence>MKDKVLSFLLAGIITITSPSIFASGIPVVDVTAIAKTVEEGLNRAAEAARQLEQLKQQYEQTIKYAEEQKKRLEGFTDFSNGFNDASNYMKDSLSTITDSAKSDLNSLRSQYNLSSDVVETQQRYDAILAKIKFYENFNTQMQERAKRLTNLQKEFSNADTPQKKADLSNQLNTEKLTMELQLKQYDIAERQMKFEQEAAYESRRINIVNEMLRH</sequence>
<geneLocation type="plasmid" evidence="3">
    <name>p1173-CTXM</name>
</geneLocation>
<dbReference type="Gene3D" id="1.20.58.430">
    <property type="entry name" value="Type IV secretion system, VirB5-domain"/>
    <property type="match status" value="1"/>
</dbReference>
<dbReference type="InterPro" id="IPR023220">
    <property type="entry name" value="T4SS_VirB5-domain"/>
</dbReference>
<dbReference type="InterPro" id="IPR014158">
    <property type="entry name" value="T4SS_VirB5"/>
</dbReference>
<protein>
    <submittedName>
        <fullName evidence="2">Conjugal transfer protein TrbJ</fullName>
    </submittedName>
</protein>
<dbReference type="Pfam" id="PF07996">
    <property type="entry name" value="T4SS"/>
    <property type="match status" value="1"/>
</dbReference>
<keyword evidence="2" id="KW-0614">Plasmid</keyword>
<feature type="coiled-coil region" evidence="1">
    <location>
        <begin position="35"/>
        <end position="76"/>
    </location>
</feature>
<proteinExistence type="predicted"/>
<reference evidence="2" key="1">
    <citation type="submission" date="2014-02" db="EMBL/GenBank/DDBJ databases">
        <title>Plasmid-encoding extended-spectrum beta-lactamase CTX-M-55 in a clinical Shigella sonnei strain, China.</title>
        <authorList>
            <person name="Qu F."/>
            <person name="Ying Z."/>
            <person name="Zhang C."/>
            <person name="Chen Z."/>
            <person name="Bao C."/>
            <person name="Chen S."/>
            <person name="Cui E."/>
            <person name="Yang H."/>
            <person name="Liu C."/>
            <person name="Mao Y."/>
            <person name="Zhou D."/>
        </authorList>
    </citation>
    <scope>NUCLEOTIDE SEQUENCE</scope>
    <source>
        <strain evidence="2">#1081</strain>
        <plasmid evidence="2">p1081-CTXM</plasmid>
    </source>
</reference>
<reference evidence="3" key="2">
    <citation type="submission" date="2016-11" db="EMBL/GenBank/DDBJ databases">
        <title>Complete sequence of p1220-CTXM, a pKP048-related IncFIIK plasmid carrying blaCTX-M-14.</title>
        <authorList>
            <person name="Zhang D."/>
            <person name="Yin Z."/>
            <person name="Zhao Y."/>
            <person name="Feng J."/>
            <person name="Jiang X."/>
            <person name="Liang Q."/>
            <person name="Liang L."/>
            <person name="Zhan Z."/>
            <person name="Chen W."/>
            <person name="Wang J."/>
            <person name="Li J."/>
            <person name="Zhou D."/>
        </authorList>
    </citation>
    <scope>NUCLEOTIDE SEQUENCE</scope>
    <source>
        <strain evidence="3">1173</strain>
        <plasmid evidence="3">p1173-CTXM</plasmid>
    </source>
</reference>
<evidence type="ECO:0000256" key="1">
    <source>
        <dbReference type="SAM" id="Coils"/>
    </source>
</evidence>
<dbReference type="SUPFAM" id="SSF101082">
    <property type="entry name" value="Typo IV secretion system protein TraC"/>
    <property type="match status" value="1"/>
</dbReference>
<organism evidence="2">
    <name type="scientific">Shigella sonnei</name>
    <dbReference type="NCBI Taxonomy" id="624"/>
    <lineage>
        <taxon>Bacteria</taxon>
        <taxon>Pseudomonadati</taxon>
        <taxon>Pseudomonadota</taxon>
        <taxon>Gammaproteobacteria</taxon>
        <taxon>Enterobacterales</taxon>
        <taxon>Enterobacteriaceae</taxon>
        <taxon>Shigella</taxon>
    </lineage>
</organism>
<name>A0A023Q068_SHISO</name>
<dbReference type="AlphaFoldDB" id="A0A023Q068"/>
<keyword evidence="1" id="KW-0175">Coiled coil</keyword>
<accession>A0A023Q068</accession>
<dbReference type="EMBL" id="KJ460501">
    <property type="protein sequence ID" value="AHX39551.1"/>
    <property type="molecule type" value="Genomic_DNA"/>
</dbReference>
<evidence type="ECO:0000313" key="3">
    <source>
        <dbReference type="EMBL" id="ASF89595.1"/>
    </source>
</evidence>
<geneLocation type="plasmid" evidence="2">
    <name>p1081-CTXM</name>
</geneLocation>